<dbReference type="Pfam" id="PF00883">
    <property type="entry name" value="Peptidase_M17"/>
    <property type="match status" value="1"/>
</dbReference>
<dbReference type="GO" id="GO:0070006">
    <property type="term" value="F:metalloaminopeptidase activity"/>
    <property type="evidence" value="ECO:0007669"/>
    <property type="project" value="InterPro"/>
</dbReference>
<dbReference type="PANTHER" id="PTHR11963:SF48">
    <property type="entry name" value="DIPEPTIDASE B, ISOFORM A"/>
    <property type="match status" value="1"/>
</dbReference>
<dbReference type="PROSITE" id="PS00631">
    <property type="entry name" value="CYTOSOL_AP"/>
    <property type="match status" value="1"/>
</dbReference>
<dbReference type="GO" id="GO:0005737">
    <property type="term" value="C:cytoplasm"/>
    <property type="evidence" value="ECO:0007669"/>
    <property type="project" value="InterPro"/>
</dbReference>
<evidence type="ECO:0000256" key="1">
    <source>
        <dbReference type="ARBA" id="ARBA00009528"/>
    </source>
</evidence>
<accession>A0A8J9ZNA8</accession>
<dbReference type="Gene3D" id="3.40.630.10">
    <property type="entry name" value="Zn peptidases"/>
    <property type="match status" value="1"/>
</dbReference>
<dbReference type="EMBL" id="OV696688">
    <property type="protein sequence ID" value="CAH1258550.1"/>
    <property type="molecule type" value="Genomic_DNA"/>
</dbReference>
<evidence type="ECO:0000256" key="4">
    <source>
        <dbReference type="ARBA" id="ARBA00022801"/>
    </source>
</evidence>
<dbReference type="AlphaFoldDB" id="A0A8J9ZNA8"/>
<evidence type="ECO:0000313" key="6">
    <source>
        <dbReference type="EMBL" id="CAH1258550.1"/>
    </source>
</evidence>
<keyword evidence="7" id="KW-1185">Reference proteome</keyword>
<keyword evidence="2" id="KW-0031">Aminopeptidase</keyword>
<dbReference type="GO" id="GO:0030145">
    <property type="term" value="F:manganese ion binding"/>
    <property type="evidence" value="ECO:0007669"/>
    <property type="project" value="InterPro"/>
</dbReference>
<dbReference type="GO" id="GO:0006508">
    <property type="term" value="P:proteolysis"/>
    <property type="evidence" value="ECO:0007669"/>
    <property type="project" value="UniProtKB-KW"/>
</dbReference>
<dbReference type="SUPFAM" id="SSF53187">
    <property type="entry name" value="Zn-dependent exopeptidases"/>
    <property type="match status" value="1"/>
</dbReference>
<keyword evidence="3" id="KW-0645">Protease</keyword>
<gene>
    <name evidence="6" type="primary">NPEPL1</name>
    <name evidence="6" type="ORF">BLAG_LOCUS16081</name>
</gene>
<feature type="domain" description="Cytosol aminopeptidase" evidence="5">
    <location>
        <begin position="414"/>
        <end position="421"/>
    </location>
</feature>
<dbReference type="OrthoDB" id="10041421at2759"/>
<dbReference type="PANTHER" id="PTHR11963">
    <property type="entry name" value="LEUCINE AMINOPEPTIDASE-RELATED"/>
    <property type="match status" value="1"/>
</dbReference>
<evidence type="ECO:0000256" key="2">
    <source>
        <dbReference type="ARBA" id="ARBA00022438"/>
    </source>
</evidence>
<comment type="similarity">
    <text evidence="1">Belongs to the peptidase M17 family.</text>
</comment>
<proteinExistence type="inferred from homology"/>
<dbReference type="InterPro" id="IPR011356">
    <property type="entry name" value="Leucine_aapep/pepB"/>
</dbReference>
<protein>
    <submittedName>
        <fullName evidence="6">NPEPL1 protein</fullName>
    </submittedName>
</protein>
<organism evidence="6 7">
    <name type="scientific">Branchiostoma lanceolatum</name>
    <name type="common">Common lancelet</name>
    <name type="synonym">Amphioxus lanceolatum</name>
    <dbReference type="NCBI Taxonomy" id="7740"/>
    <lineage>
        <taxon>Eukaryota</taxon>
        <taxon>Metazoa</taxon>
        <taxon>Chordata</taxon>
        <taxon>Cephalochordata</taxon>
        <taxon>Leptocardii</taxon>
        <taxon>Amphioxiformes</taxon>
        <taxon>Branchiostomatidae</taxon>
        <taxon>Branchiostoma</taxon>
    </lineage>
</organism>
<sequence length="585" mass="63277">MHVLRSNVSAQWKLFSQWILSAATVGSASRLKGRVSESSQVGESLSADCDWLMSAVTPGQGGVAFSSNMAATSTPCPTVPTTELTGSQWDGIVLVTDDPSKLDGSLEVLKEAIQTYKEVDSGADGLAVVIPLPSLPAKRLIYACTGPVTRDIDDVRRFYDAAEKGVKRALKAGCKSPLLVCPAHFAYEHPRGVAVWGALHALYVPMEIRQDVPDRATKVRQLGVWAATEEAANKIAKRTEALESGRIVARDIGGSDPECMAAQRVVEYLEEKFKDTPIKMRVTSNQDELVEKYPLLAAVNRCARAVPRHQGRVIHLEYTGEGEVDKTLLLVGKGITYDTGGADIKAGGVMAGMHRDKCGAAAVAGFFQVLNAFRPKKLRVLGMLAMVRNSVGADSYVADELITSRAGVRVRVGNTDAEGRMAMTDPLCEMKERALKETNPELFTIATLTGHAIRAMGPNYSIILDNGPARKLQTAQQMQQVGHEFADPFEISTLRREDFDFVRAPSEYEDVLQCNNQPSSATPRGHQFPAAFMMRSSGLDKHGCDSANPLPYSHMDIAGSSGPFPGIPTGAPIIAMAAKYIYPRL</sequence>
<reference evidence="6" key="1">
    <citation type="submission" date="2022-01" db="EMBL/GenBank/DDBJ databases">
        <authorList>
            <person name="Braso-Vives M."/>
        </authorList>
    </citation>
    <scope>NUCLEOTIDE SEQUENCE</scope>
</reference>
<evidence type="ECO:0000259" key="5">
    <source>
        <dbReference type="PROSITE" id="PS00631"/>
    </source>
</evidence>
<dbReference type="PRINTS" id="PR00481">
    <property type="entry name" value="LAMNOPPTDASE"/>
</dbReference>
<dbReference type="Proteomes" id="UP000838412">
    <property type="component" value="Chromosome 3"/>
</dbReference>
<evidence type="ECO:0000256" key="3">
    <source>
        <dbReference type="ARBA" id="ARBA00022670"/>
    </source>
</evidence>
<dbReference type="CDD" id="cd00433">
    <property type="entry name" value="Peptidase_M17"/>
    <property type="match status" value="1"/>
</dbReference>
<name>A0A8J9ZNA8_BRALA</name>
<evidence type="ECO:0000313" key="7">
    <source>
        <dbReference type="Proteomes" id="UP000838412"/>
    </source>
</evidence>
<keyword evidence="4" id="KW-0378">Hydrolase</keyword>
<dbReference type="InterPro" id="IPR000819">
    <property type="entry name" value="Peptidase_M17_C"/>
</dbReference>